<reference evidence="1 2" key="1">
    <citation type="submission" date="2023-12" db="EMBL/GenBank/DDBJ databases">
        <authorList>
            <person name="Geng H."/>
            <person name="Luan G."/>
        </authorList>
    </citation>
    <scope>NUCLEOTIDE SEQUENCE [LARGE SCALE GENOMIC DNA]</scope>
</reference>
<dbReference type="Proteomes" id="UP001327463">
    <property type="component" value="Segment"/>
</dbReference>
<sequence>MFIVLSAVSLAVATMLYVVVTGPCSPYDK</sequence>
<dbReference type="EMBL" id="OR915848">
    <property type="protein sequence ID" value="WQZ00629.1"/>
    <property type="molecule type" value="Genomic_DNA"/>
</dbReference>
<evidence type="ECO:0000313" key="1">
    <source>
        <dbReference type="EMBL" id="WQZ00629.1"/>
    </source>
</evidence>
<keyword evidence="2" id="KW-1185">Reference proteome</keyword>
<evidence type="ECO:0000313" key="2">
    <source>
        <dbReference type="Proteomes" id="UP001327463"/>
    </source>
</evidence>
<name>A0ABZ0ZZH1_9CAUD</name>
<protein>
    <submittedName>
        <fullName evidence="1">Uncharacterized protein</fullName>
    </submittedName>
</protein>
<organism evidence="1 2">
    <name type="scientific">Klebsiella phage vB_KpnP_cmc355D</name>
    <dbReference type="NCBI Taxonomy" id="3110534"/>
    <lineage>
        <taxon>Viruses</taxon>
        <taxon>Duplodnaviria</taxon>
        <taxon>Heunggongvirae</taxon>
        <taxon>Uroviricota</taxon>
        <taxon>Caudoviricetes</taxon>
        <taxon>Autographivirales</taxon>
        <taxon>Autotranscriptaviridae</taxon>
        <taxon>Studiervirinae</taxon>
        <taxon>Benllochvirus</taxon>
        <taxon>Benllochvirus cmc355D</taxon>
    </lineage>
</organism>
<proteinExistence type="predicted"/>
<accession>A0ABZ0ZZH1</accession>